<dbReference type="EMBL" id="JACEIK010000012">
    <property type="protein sequence ID" value="MCD7446344.1"/>
    <property type="molecule type" value="Genomic_DNA"/>
</dbReference>
<evidence type="ECO:0000313" key="2">
    <source>
        <dbReference type="EMBL" id="MCD7446344.1"/>
    </source>
</evidence>
<feature type="compositionally biased region" description="Basic and acidic residues" evidence="1">
    <location>
        <begin position="22"/>
        <end position="36"/>
    </location>
</feature>
<protein>
    <submittedName>
        <fullName evidence="2">Uncharacterized protein</fullName>
    </submittedName>
</protein>
<proteinExistence type="predicted"/>
<evidence type="ECO:0000313" key="3">
    <source>
        <dbReference type="Proteomes" id="UP000823775"/>
    </source>
</evidence>
<comment type="caution">
    <text evidence="2">The sequence shown here is derived from an EMBL/GenBank/DDBJ whole genome shotgun (WGS) entry which is preliminary data.</text>
</comment>
<organism evidence="2 3">
    <name type="scientific">Datura stramonium</name>
    <name type="common">Jimsonweed</name>
    <name type="synonym">Common thornapple</name>
    <dbReference type="NCBI Taxonomy" id="4076"/>
    <lineage>
        <taxon>Eukaryota</taxon>
        <taxon>Viridiplantae</taxon>
        <taxon>Streptophyta</taxon>
        <taxon>Embryophyta</taxon>
        <taxon>Tracheophyta</taxon>
        <taxon>Spermatophyta</taxon>
        <taxon>Magnoliopsida</taxon>
        <taxon>eudicotyledons</taxon>
        <taxon>Gunneridae</taxon>
        <taxon>Pentapetalae</taxon>
        <taxon>asterids</taxon>
        <taxon>lamiids</taxon>
        <taxon>Solanales</taxon>
        <taxon>Solanaceae</taxon>
        <taxon>Solanoideae</taxon>
        <taxon>Datureae</taxon>
        <taxon>Datura</taxon>
    </lineage>
</organism>
<sequence>MEVRVSDRLKHLIAPDFSSLRQQEKCPKDGAGDEGKSHKKKKHKKSKQEKAELRAALKQSRVEEEMLIKEMRTHIEAAPPDPLSVTIAIDIAVDVPGVTPP</sequence>
<feature type="compositionally biased region" description="Basic residues" evidence="1">
    <location>
        <begin position="37"/>
        <end position="47"/>
    </location>
</feature>
<reference evidence="2 3" key="1">
    <citation type="journal article" date="2021" name="BMC Genomics">
        <title>Datura genome reveals duplications of psychoactive alkaloid biosynthetic genes and high mutation rate following tissue culture.</title>
        <authorList>
            <person name="Rajewski A."/>
            <person name="Carter-House D."/>
            <person name="Stajich J."/>
            <person name="Litt A."/>
        </authorList>
    </citation>
    <scope>NUCLEOTIDE SEQUENCE [LARGE SCALE GENOMIC DNA]</scope>
    <source>
        <strain evidence="2">AR-01</strain>
    </source>
</reference>
<accession>A0ABS8RHM6</accession>
<dbReference type="Proteomes" id="UP000823775">
    <property type="component" value="Unassembled WGS sequence"/>
</dbReference>
<name>A0ABS8RHM6_DATST</name>
<keyword evidence="3" id="KW-1185">Reference proteome</keyword>
<gene>
    <name evidence="2" type="ORF">HAX54_004332</name>
</gene>
<evidence type="ECO:0000256" key="1">
    <source>
        <dbReference type="SAM" id="MobiDB-lite"/>
    </source>
</evidence>
<feature type="region of interest" description="Disordered" evidence="1">
    <location>
        <begin position="14"/>
        <end position="53"/>
    </location>
</feature>